<dbReference type="Proteomes" id="UP000197418">
    <property type="component" value="Chromosome"/>
</dbReference>
<sequence>MLNVDPPNYYPIINKLFAARLAEALEALGIQLDSIEVRVVPEGRTLRLIFKLVISGMEGFVPIDVQETVQGILEKLADDATTTFGRLYSVRFEVEDFELVRAPQRNGWEANVKLIVNGPDEKLERLNRLGRGLVITLKEWGIAISALTVSMPLNGPGSLRIVIKAEAELSEAEKNELAERVRTKACSFMKTLFGSACPVQVRIIDPKDRTMKIVLREEERLEALVKELSNDEDIKRLLSLLGKSPPGL</sequence>
<dbReference type="KEGG" id="tpaf:A3L08_07275"/>
<proteinExistence type="predicted"/>
<dbReference type="EMBL" id="CP015102">
    <property type="protein sequence ID" value="ASJ07136.1"/>
    <property type="molecule type" value="Genomic_DNA"/>
</dbReference>
<evidence type="ECO:0000313" key="1">
    <source>
        <dbReference type="EMBL" id="ASJ07136.1"/>
    </source>
</evidence>
<accession>A0A218P8M5</accession>
<dbReference type="AlphaFoldDB" id="A0A218P8M5"/>
<keyword evidence="2" id="KW-1185">Reference proteome</keyword>
<protein>
    <submittedName>
        <fullName evidence="1">Uncharacterized protein</fullName>
    </submittedName>
</protein>
<evidence type="ECO:0000313" key="2">
    <source>
        <dbReference type="Proteomes" id="UP000197418"/>
    </source>
</evidence>
<gene>
    <name evidence="1" type="ORF">A3L08_07275</name>
</gene>
<organism evidence="1 2">
    <name type="scientific">Thermococcus pacificus</name>
    <dbReference type="NCBI Taxonomy" id="71998"/>
    <lineage>
        <taxon>Archaea</taxon>
        <taxon>Methanobacteriati</taxon>
        <taxon>Methanobacteriota</taxon>
        <taxon>Thermococci</taxon>
        <taxon>Thermococcales</taxon>
        <taxon>Thermococcaceae</taxon>
        <taxon>Thermococcus</taxon>
    </lineage>
</organism>
<name>A0A218P8M5_9EURY</name>
<reference evidence="1 2" key="1">
    <citation type="submission" date="2016-04" db="EMBL/GenBank/DDBJ databases">
        <title>Complete genome sequence of Thermococcus pacificus type strain P4.</title>
        <authorList>
            <person name="Oger P.M."/>
        </authorList>
    </citation>
    <scope>NUCLEOTIDE SEQUENCE [LARGE SCALE GENOMIC DNA]</scope>
    <source>
        <strain evidence="1 2">P-4</strain>
    </source>
</reference>